<sequence length="283" mass="31136">MTTPLTFTSTKKLIDTKDYRIQINEAGSGHPVFMIHGTGPGATGWSNFAPNIQTLSGKYRCIAVTMPGWGESSPQSLETGRDQVRAMVQLMDAMGIDRAAFVGNSMGGMISLQMTAQYPERVTHLITMGSGTGVGAGIFTAGGLSEGMRVLVEAYTDPSPENFKRLVQVMCYDSSNATDELAEQRSKAAWEFPEHNKNWLDLWHSGQAWAGWGDITPTLQRSTVPTLAIHGRDDRTVHFEASLRTVSAIPNSRMVLLNRCGHWAQLEHADEFNRLVDDFITNN</sequence>
<keyword evidence="4" id="KW-1185">Reference proteome</keyword>
<dbReference type="PANTHER" id="PTHR43798:SF31">
    <property type="entry name" value="AB HYDROLASE SUPERFAMILY PROTEIN YCLE"/>
    <property type="match status" value="1"/>
</dbReference>
<dbReference type="InterPro" id="IPR029058">
    <property type="entry name" value="AB_hydrolase_fold"/>
</dbReference>
<gene>
    <name evidence="3" type="ORF">SAMN04488085_10919</name>
</gene>
<proteinExistence type="predicted"/>
<dbReference type="Gene3D" id="3.40.50.1820">
    <property type="entry name" value="alpha/beta hydrolase"/>
    <property type="match status" value="1"/>
</dbReference>
<dbReference type="RefSeq" id="WP_091325993.1">
    <property type="nucleotide sequence ID" value="NZ_FOSW01000009.1"/>
</dbReference>
<dbReference type="PRINTS" id="PR00412">
    <property type="entry name" value="EPOXHYDRLASE"/>
</dbReference>
<organism evidence="3 4">
    <name type="scientific">Geodermatophilus ruber</name>
    <dbReference type="NCBI Taxonomy" id="504800"/>
    <lineage>
        <taxon>Bacteria</taxon>
        <taxon>Bacillati</taxon>
        <taxon>Actinomycetota</taxon>
        <taxon>Actinomycetes</taxon>
        <taxon>Geodermatophilales</taxon>
        <taxon>Geodermatophilaceae</taxon>
        <taxon>Geodermatophilus</taxon>
    </lineage>
</organism>
<dbReference type="InterPro" id="IPR050266">
    <property type="entry name" value="AB_hydrolase_sf"/>
</dbReference>
<evidence type="ECO:0000313" key="4">
    <source>
        <dbReference type="Proteomes" id="UP000199152"/>
    </source>
</evidence>
<dbReference type="AlphaFoldDB" id="A0A1I4GKB8"/>
<dbReference type="EMBL" id="FOSW01000009">
    <property type="protein sequence ID" value="SFL29621.1"/>
    <property type="molecule type" value="Genomic_DNA"/>
</dbReference>
<dbReference type="GO" id="GO:0016787">
    <property type="term" value="F:hydrolase activity"/>
    <property type="evidence" value="ECO:0007669"/>
    <property type="project" value="UniProtKB-KW"/>
</dbReference>
<dbReference type="PANTHER" id="PTHR43798">
    <property type="entry name" value="MONOACYLGLYCEROL LIPASE"/>
    <property type="match status" value="1"/>
</dbReference>
<name>A0A1I4GKB8_9ACTN</name>
<dbReference type="InterPro" id="IPR000639">
    <property type="entry name" value="Epox_hydrolase-like"/>
</dbReference>
<evidence type="ECO:0000256" key="1">
    <source>
        <dbReference type="ARBA" id="ARBA00022801"/>
    </source>
</evidence>
<protein>
    <submittedName>
        <fullName evidence="3">2-hydroxy-6-oxonona-2,4-dienedioate hydrolase</fullName>
    </submittedName>
</protein>
<dbReference type="Pfam" id="PF00561">
    <property type="entry name" value="Abhydrolase_1"/>
    <property type="match status" value="1"/>
</dbReference>
<dbReference type="PRINTS" id="PR00111">
    <property type="entry name" value="ABHYDROLASE"/>
</dbReference>
<keyword evidence="1 3" id="KW-0378">Hydrolase</keyword>
<evidence type="ECO:0000259" key="2">
    <source>
        <dbReference type="Pfam" id="PF00561"/>
    </source>
</evidence>
<dbReference type="InterPro" id="IPR000073">
    <property type="entry name" value="AB_hydrolase_1"/>
</dbReference>
<feature type="domain" description="AB hydrolase-1" evidence="2">
    <location>
        <begin position="31"/>
        <end position="269"/>
    </location>
</feature>
<dbReference type="Proteomes" id="UP000199152">
    <property type="component" value="Unassembled WGS sequence"/>
</dbReference>
<dbReference type="InParanoid" id="A0A1I4GKB8"/>
<dbReference type="STRING" id="504800.SAMN04488085_10919"/>
<dbReference type="GO" id="GO:0016020">
    <property type="term" value="C:membrane"/>
    <property type="evidence" value="ECO:0007669"/>
    <property type="project" value="TreeGrafter"/>
</dbReference>
<evidence type="ECO:0000313" key="3">
    <source>
        <dbReference type="EMBL" id="SFL29621.1"/>
    </source>
</evidence>
<reference evidence="3 4" key="1">
    <citation type="submission" date="2016-10" db="EMBL/GenBank/DDBJ databases">
        <authorList>
            <person name="de Groot N.N."/>
        </authorList>
    </citation>
    <scope>NUCLEOTIDE SEQUENCE [LARGE SCALE GENOMIC DNA]</scope>
    <source>
        <strain evidence="3 4">DSM 45317</strain>
    </source>
</reference>
<dbReference type="SUPFAM" id="SSF53474">
    <property type="entry name" value="alpha/beta-Hydrolases"/>
    <property type="match status" value="1"/>
</dbReference>
<dbReference type="OrthoDB" id="812569at2"/>
<accession>A0A1I4GKB8</accession>